<reference evidence="3 4" key="1">
    <citation type="journal article" date="2018" name="New Phytol.">
        <title>Comparative genomics and transcriptomics depict ericoid mycorrhizal fungi as versatile saprotrophs and plant mutualists.</title>
        <authorList>
            <person name="Martino E."/>
            <person name="Morin E."/>
            <person name="Grelet G.A."/>
            <person name="Kuo A."/>
            <person name="Kohler A."/>
            <person name="Daghino S."/>
            <person name="Barry K.W."/>
            <person name="Cichocki N."/>
            <person name="Clum A."/>
            <person name="Dockter R.B."/>
            <person name="Hainaut M."/>
            <person name="Kuo R.C."/>
            <person name="LaButti K."/>
            <person name="Lindahl B.D."/>
            <person name="Lindquist E.A."/>
            <person name="Lipzen A."/>
            <person name="Khouja H.R."/>
            <person name="Magnuson J."/>
            <person name="Murat C."/>
            <person name="Ohm R.A."/>
            <person name="Singer S.W."/>
            <person name="Spatafora J.W."/>
            <person name="Wang M."/>
            <person name="Veneault-Fourrey C."/>
            <person name="Henrissat B."/>
            <person name="Grigoriev I.V."/>
            <person name="Martin F.M."/>
            <person name="Perotto S."/>
        </authorList>
    </citation>
    <scope>NUCLEOTIDE SEQUENCE [LARGE SCALE GENOMIC DNA]</scope>
    <source>
        <strain evidence="3 4">ATCC 22711</strain>
    </source>
</reference>
<evidence type="ECO:0000313" key="4">
    <source>
        <dbReference type="Proteomes" id="UP000241818"/>
    </source>
</evidence>
<dbReference type="SUPFAM" id="SSF54001">
    <property type="entry name" value="Cysteine proteinases"/>
    <property type="match status" value="1"/>
</dbReference>
<dbReference type="EMBL" id="KZ679016">
    <property type="protein sequence ID" value="PSS10943.1"/>
    <property type="molecule type" value="Genomic_DNA"/>
</dbReference>
<gene>
    <name evidence="3" type="ORF">M430DRAFT_107692</name>
</gene>
<dbReference type="InParanoid" id="A0A2T3ATZ8"/>
<name>A0A2T3ATZ8_AMORE</name>
<dbReference type="AlphaFoldDB" id="A0A2T3ATZ8"/>
<dbReference type="InterPro" id="IPR038765">
    <property type="entry name" value="Papain-like_cys_pep_sf"/>
</dbReference>
<dbReference type="RefSeq" id="XP_024718122.1">
    <property type="nucleotide sequence ID" value="XM_024861174.1"/>
</dbReference>
<keyword evidence="2" id="KW-0012">Acyltransferase</keyword>
<dbReference type="PANTHER" id="PTHR11786">
    <property type="entry name" value="N-HYDROXYARYLAMINE O-ACETYLTRANSFERASE"/>
    <property type="match status" value="1"/>
</dbReference>
<keyword evidence="4" id="KW-1185">Reference proteome</keyword>
<protein>
    <submittedName>
        <fullName evidence="3">Uncharacterized protein</fullName>
    </submittedName>
</protein>
<accession>A0A2T3ATZ8</accession>
<evidence type="ECO:0000256" key="1">
    <source>
        <dbReference type="ARBA" id="ARBA00006547"/>
    </source>
</evidence>
<organism evidence="3 4">
    <name type="scientific">Amorphotheca resinae ATCC 22711</name>
    <dbReference type="NCBI Taxonomy" id="857342"/>
    <lineage>
        <taxon>Eukaryota</taxon>
        <taxon>Fungi</taxon>
        <taxon>Dikarya</taxon>
        <taxon>Ascomycota</taxon>
        <taxon>Pezizomycotina</taxon>
        <taxon>Leotiomycetes</taxon>
        <taxon>Helotiales</taxon>
        <taxon>Amorphothecaceae</taxon>
        <taxon>Amorphotheca</taxon>
    </lineage>
</organism>
<dbReference type="Pfam" id="PF00797">
    <property type="entry name" value="Acetyltransf_2"/>
    <property type="match status" value="1"/>
</dbReference>
<comment type="similarity">
    <text evidence="1 2">Belongs to the arylamine N-acetyltransferase family.</text>
</comment>
<sequence>MYSAEQIDSYLSRISFPVKKYPKSTVAADRVDESFKYLSQLQKCHLSSIPFENLALHYSPAPKISLDKDIVYDKIVRKARGGYCMELNLLFANVLKGLGYEVVQTGARVFGASGELDGWNHQVNLVRIGDTIYAVDVGFGGPGQTRPLPLTTGVISKWGATNAETRLRFQEPSNPMVQGLWFYEHRISESHPWSPIYCFGMTEFLPNDFQVMSFAVSASRASWFTYKVLCMKMLLDEEKDDITGIVVLTDKIVKRRVQDKSEILAECTTEEQRVAALKEHFGIVLSREEQAGIKGTAGELKGEA</sequence>
<dbReference type="InterPro" id="IPR053710">
    <property type="entry name" value="Arylamine_NAT_domain_sf"/>
</dbReference>
<dbReference type="InterPro" id="IPR001447">
    <property type="entry name" value="Arylamine_N-AcTrfase"/>
</dbReference>
<dbReference type="GeneID" id="36569255"/>
<dbReference type="PANTHER" id="PTHR11786:SF0">
    <property type="entry name" value="ARYLAMINE N-ACETYLTRANSFERASE 4-RELATED"/>
    <property type="match status" value="1"/>
</dbReference>
<dbReference type="PRINTS" id="PR01543">
    <property type="entry name" value="ANATRNSFRASE"/>
</dbReference>
<dbReference type="Gene3D" id="3.30.2140.20">
    <property type="match status" value="1"/>
</dbReference>
<keyword evidence="2" id="KW-0808">Transferase</keyword>
<evidence type="ECO:0000256" key="2">
    <source>
        <dbReference type="RuleBase" id="RU003452"/>
    </source>
</evidence>
<proteinExistence type="inferred from homology"/>
<evidence type="ECO:0000313" key="3">
    <source>
        <dbReference type="EMBL" id="PSS10943.1"/>
    </source>
</evidence>
<dbReference type="GO" id="GO:0016407">
    <property type="term" value="F:acetyltransferase activity"/>
    <property type="evidence" value="ECO:0007669"/>
    <property type="project" value="InterPro"/>
</dbReference>
<dbReference type="Proteomes" id="UP000241818">
    <property type="component" value="Unassembled WGS sequence"/>
</dbReference>
<dbReference type="OrthoDB" id="10260017at2759"/>